<comment type="caution">
    <text evidence="1">The sequence shown here is derived from an EMBL/GenBank/DDBJ whole genome shotgun (WGS) entry which is preliminary data.</text>
</comment>
<gene>
    <name evidence="1" type="ORF">F2Q68_00032200</name>
</gene>
<dbReference type="EMBL" id="QGKW02002005">
    <property type="protein sequence ID" value="KAF2541382.1"/>
    <property type="molecule type" value="Genomic_DNA"/>
</dbReference>
<reference evidence="1" key="1">
    <citation type="submission" date="2019-12" db="EMBL/GenBank/DDBJ databases">
        <title>Genome sequencing and annotation of Brassica cretica.</title>
        <authorList>
            <person name="Studholme D.J."/>
            <person name="Sarris P.F."/>
        </authorList>
    </citation>
    <scope>NUCLEOTIDE SEQUENCE</scope>
    <source>
        <strain evidence="1">PFS-001/15</strain>
        <tissue evidence="1">Leaf</tissue>
    </source>
</reference>
<name>A0A8S9GDL8_BRACR</name>
<proteinExistence type="predicted"/>
<dbReference type="AlphaFoldDB" id="A0A8S9GDL8"/>
<accession>A0A8S9GDL8</accession>
<evidence type="ECO:0000313" key="2">
    <source>
        <dbReference type="Proteomes" id="UP000712281"/>
    </source>
</evidence>
<organism evidence="1 2">
    <name type="scientific">Brassica cretica</name>
    <name type="common">Mustard</name>
    <dbReference type="NCBI Taxonomy" id="69181"/>
    <lineage>
        <taxon>Eukaryota</taxon>
        <taxon>Viridiplantae</taxon>
        <taxon>Streptophyta</taxon>
        <taxon>Embryophyta</taxon>
        <taxon>Tracheophyta</taxon>
        <taxon>Spermatophyta</taxon>
        <taxon>Magnoliopsida</taxon>
        <taxon>eudicotyledons</taxon>
        <taxon>Gunneridae</taxon>
        <taxon>Pentapetalae</taxon>
        <taxon>rosids</taxon>
        <taxon>malvids</taxon>
        <taxon>Brassicales</taxon>
        <taxon>Brassicaceae</taxon>
        <taxon>Brassiceae</taxon>
        <taxon>Brassica</taxon>
    </lineage>
</organism>
<sequence>MINFFSCVSEGSRHPQSSDWQRRNQISIDTVHLTSIDTAHLTSIDTVHLTSIDTDHPTSIDTVHLTSIDTAHPKSIDTANPTSIDTVHPPFDTTCLEPEKAEGAVVPDVIDVAVTKNFDMNLEWYYWGSVNPFRGLPHEDPRDLIKELEELASAGEQNEVFVDHIICKIFPYSLFGDAFSWFSQLQPRSLTCWEELRPPRFIELHRRVRCLDMDEDRPTIERRSMLWYERRSILRIESRSMLWMLIELNLTVERSPSIAINLMRLCSSALKRLSVDRCYGMSVDRFYGLSVDRCYGVSVDRHFLRQALSI</sequence>
<evidence type="ECO:0000313" key="1">
    <source>
        <dbReference type="EMBL" id="KAF2541382.1"/>
    </source>
</evidence>
<protein>
    <submittedName>
        <fullName evidence="1">Uncharacterized protein</fullName>
    </submittedName>
</protein>
<dbReference type="Proteomes" id="UP000712281">
    <property type="component" value="Unassembled WGS sequence"/>
</dbReference>